<comment type="caution">
    <text evidence="2">The sequence shown here is derived from an EMBL/GenBank/DDBJ whole genome shotgun (WGS) entry which is preliminary data.</text>
</comment>
<feature type="transmembrane region" description="Helical" evidence="1">
    <location>
        <begin position="153"/>
        <end position="175"/>
    </location>
</feature>
<feature type="transmembrane region" description="Helical" evidence="1">
    <location>
        <begin position="244"/>
        <end position="270"/>
    </location>
</feature>
<reference evidence="2 3" key="1">
    <citation type="submission" date="2024-01" db="EMBL/GenBank/DDBJ databases">
        <authorList>
            <person name="Allen C."/>
            <person name="Tagirdzhanova G."/>
        </authorList>
    </citation>
    <scope>NUCLEOTIDE SEQUENCE [LARGE SCALE GENOMIC DNA]</scope>
    <source>
        <strain evidence="2 3">CBS 573.63</strain>
    </source>
</reference>
<accession>A0ABP0D9Q5</accession>
<keyword evidence="1" id="KW-1133">Transmembrane helix</keyword>
<evidence type="ECO:0000313" key="3">
    <source>
        <dbReference type="Proteomes" id="UP001642501"/>
    </source>
</evidence>
<name>A0ABP0D9Q5_9PEZI</name>
<dbReference type="Proteomes" id="UP001642501">
    <property type="component" value="Unassembled WGS sequence"/>
</dbReference>
<feature type="transmembrane region" description="Helical" evidence="1">
    <location>
        <begin position="127"/>
        <end position="147"/>
    </location>
</feature>
<gene>
    <name evidence="2" type="ORF">SEPCBS57363_001343</name>
</gene>
<dbReference type="EMBL" id="CAWUOM010000013">
    <property type="protein sequence ID" value="CAK7264953.1"/>
    <property type="molecule type" value="Genomic_DNA"/>
</dbReference>
<protein>
    <recommendedName>
        <fullName evidence="4">Ubiquitin carrier protein</fullName>
    </recommendedName>
</protein>
<proteinExistence type="predicted"/>
<keyword evidence="3" id="KW-1185">Reference proteome</keyword>
<keyword evidence="1" id="KW-0472">Membrane</keyword>
<evidence type="ECO:0000256" key="1">
    <source>
        <dbReference type="SAM" id="Phobius"/>
    </source>
</evidence>
<keyword evidence="1" id="KW-0812">Transmembrane</keyword>
<feature type="transmembrane region" description="Helical" evidence="1">
    <location>
        <begin position="196"/>
        <end position="224"/>
    </location>
</feature>
<evidence type="ECO:0000313" key="2">
    <source>
        <dbReference type="EMBL" id="CAK7264953.1"/>
    </source>
</evidence>
<sequence length="361" mass="39272">MGYSVLRRSLESNPITLETLDKSDAPHGPTYNLSPPSLCVIAFITVAFAPAFFYIAYTVKSIYTTLAIVENPIPDAYDAVSSDETDGTLNVAAAEINGPAKPVTASLRRTYKLLRTVNGWRGNYRGFFLAAFISILSAMGTLVLAAIPFLPPTVASLIVSLALVQLQAAWVHTVIRANPSDKSIFRGDVPPFRRTFEATCIPTIMLWVANLIVTLVSVAVIRALKLDGFQFGNPSSVPQLAPDMVWKAIVVFFVAITLVFTLTFPANVVLIRVQASLLPPDQDTVVPFDRSFNGTVEPAVLGGRSYVTVKDAFCTLSRASWKRIVVLFIKLHALFFLINVFYAAAILPVFLLASQKTGLAV</sequence>
<feature type="transmembrane region" description="Helical" evidence="1">
    <location>
        <begin position="327"/>
        <end position="353"/>
    </location>
</feature>
<feature type="transmembrane region" description="Helical" evidence="1">
    <location>
        <begin position="35"/>
        <end position="57"/>
    </location>
</feature>
<organism evidence="2 3">
    <name type="scientific">Sporothrix epigloea</name>
    <dbReference type="NCBI Taxonomy" id="1892477"/>
    <lineage>
        <taxon>Eukaryota</taxon>
        <taxon>Fungi</taxon>
        <taxon>Dikarya</taxon>
        <taxon>Ascomycota</taxon>
        <taxon>Pezizomycotina</taxon>
        <taxon>Sordariomycetes</taxon>
        <taxon>Sordariomycetidae</taxon>
        <taxon>Ophiostomatales</taxon>
        <taxon>Ophiostomataceae</taxon>
        <taxon>Sporothrix</taxon>
    </lineage>
</organism>
<evidence type="ECO:0008006" key="4">
    <source>
        <dbReference type="Google" id="ProtNLM"/>
    </source>
</evidence>